<name>A0A1L7I2H3_9FLAO</name>
<gene>
    <name evidence="1" type="ORF">GRFL_0548</name>
</gene>
<sequence>MVLLIIEIFIAVWVRDKFVRPYLGDFLVVILIYTFLMMISRISVVKGLFAVLLFSFAVEFFQLINIVKVLQYQPPKIVMIILGSSFSAWDLLAYFLGIVFTGLLEFLFSRNGFGRI</sequence>
<dbReference type="STRING" id="1229726.GRFL_0548"/>
<keyword evidence="2" id="KW-1185">Reference proteome</keyword>
<dbReference type="Pfam" id="PF10990">
    <property type="entry name" value="DUF2809"/>
    <property type="match status" value="1"/>
</dbReference>
<evidence type="ECO:0000313" key="2">
    <source>
        <dbReference type="Proteomes" id="UP000186230"/>
    </source>
</evidence>
<dbReference type="KEGG" id="gfl:GRFL_0548"/>
<dbReference type="EMBL" id="CP016359">
    <property type="protein sequence ID" value="APU67272.1"/>
    <property type="molecule type" value="Genomic_DNA"/>
</dbReference>
<dbReference type="AlphaFoldDB" id="A0A1L7I2H3"/>
<dbReference type="InterPro" id="IPR021257">
    <property type="entry name" value="DUF2809"/>
</dbReference>
<dbReference type="Proteomes" id="UP000186230">
    <property type="component" value="Chromosome"/>
</dbReference>
<proteinExistence type="predicted"/>
<organism evidence="1 2">
    <name type="scientific">Christiangramia flava JLT2011</name>
    <dbReference type="NCBI Taxonomy" id="1229726"/>
    <lineage>
        <taxon>Bacteria</taxon>
        <taxon>Pseudomonadati</taxon>
        <taxon>Bacteroidota</taxon>
        <taxon>Flavobacteriia</taxon>
        <taxon>Flavobacteriales</taxon>
        <taxon>Flavobacteriaceae</taxon>
        <taxon>Christiangramia</taxon>
    </lineage>
</organism>
<accession>A0A1L7I2H3</accession>
<protein>
    <submittedName>
        <fullName evidence="1">Uncharacterized protein</fullName>
    </submittedName>
</protein>
<reference evidence="1 2" key="1">
    <citation type="submission" date="2016-07" db="EMBL/GenBank/DDBJ databases">
        <title>Multi-omics approach to identify versatile polysaccharide utilization systems of a marine flavobacterium Gramella flava.</title>
        <authorList>
            <person name="Tang K."/>
        </authorList>
    </citation>
    <scope>NUCLEOTIDE SEQUENCE [LARGE SCALE GENOMIC DNA]</scope>
    <source>
        <strain evidence="1 2">JLT2011</strain>
    </source>
</reference>
<evidence type="ECO:0000313" key="1">
    <source>
        <dbReference type="EMBL" id="APU67272.1"/>
    </source>
</evidence>